<evidence type="ECO:0000313" key="2">
    <source>
        <dbReference type="Proteomes" id="UP000464330"/>
    </source>
</evidence>
<protein>
    <submittedName>
        <fullName evidence="1">Uncharacterized protein</fullName>
    </submittedName>
</protein>
<dbReference type="AlphaFoldDB" id="A0A6C0QRB5"/>
<evidence type="ECO:0000313" key="1">
    <source>
        <dbReference type="EMBL" id="QHZ51275.1"/>
    </source>
</evidence>
<dbReference type="EMBL" id="CP019717">
    <property type="protein sequence ID" value="QHZ51275.1"/>
    <property type="molecule type" value="Genomic_DNA"/>
</dbReference>
<dbReference type="InterPro" id="IPR001387">
    <property type="entry name" value="Cro/C1-type_HTH"/>
</dbReference>
<name>A0A6C0QRB5_9BACL</name>
<gene>
    <name evidence="1" type="ORF">ERICV_02128</name>
</gene>
<sequence>MEYTEMLKFYILKSGMSANKIVEKLKQKGVHIDRSYISKLKNGKVGYPASDEINIALAEILEIDDPVKFRLAALKEKIPPDLYELIQNVG</sequence>
<proteinExistence type="predicted"/>
<dbReference type="RefSeq" id="WP_172423256.1">
    <property type="nucleotide sequence ID" value="NZ_CP019717.1"/>
</dbReference>
<dbReference type="Proteomes" id="UP000464330">
    <property type="component" value="Chromosome"/>
</dbReference>
<dbReference type="CDD" id="cd00093">
    <property type="entry name" value="HTH_XRE"/>
    <property type="match status" value="1"/>
</dbReference>
<accession>A0A6C0QRB5</accession>
<reference evidence="1 2" key="1">
    <citation type="journal article" date="2020" name="Int. J. Med. Microbiol.">
        <title>Discovery of Paenibacillus larvae ERIC V: Phenotypic and genomic comparison to genotypes ERIC I-IV reveal different inventories of virulence factors which correlate with epidemiological prevalences of American Foulbrood.</title>
        <authorList>
            <person name="Beims H."/>
            <person name="Bunk B."/>
            <person name="Erler S."/>
            <person name="Mohr K.I."/>
            <person name="Sproer C."/>
            <person name="Pradella S."/>
            <person name="Gunther G."/>
            <person name="Rohde M."/>
            <person name="von der Ohe W."/>
            <person name="Steinert M."/>
        </authorList>
    </citation>
    <scope>NUCLEOTIDE SEQUENCE [LARGE SCALE GENOMIC DNA]</scope>
    <source>
        <strain evidence="1">Eric_V</strain>
    </source>
</reference>
<organism evidence="1 2">
    <name type="scientific">Paenibacillus larvae subsp. larvae</name>
    <dbReference type="NCBI Taxonomy" id="147375"/>
    <lineage>
        <taxon>Bacteria</taxon>
        <taxon>Bacillati</taxon>
        <taxon>Bacillota</taxon>
        <taxon>Bacilli</taxon>
        <taxon>Bacillales</taxon>
        <taxon>Paenibacillaceae</taxon>
        <taxon>Paenibacillus</taxon>
    </lineage>
</organism>